<keyword evidence="1" id="KW-0812">Transmembrane</keyword>
<keyword evidence="1" id="KW-0472">Membrane</keyword>
<proteinExistence type="predicted"/>
<dbReference type="PANTHER" id="PTHR40076">
    <property type="entry name" value="MEMBRANE PROTEIN-RELATED"/>
    <property type="match status" value="1"/>
</dbReference>
<organism evidence="2 3">
    <name type="scientific">Ammoniphilus oxalaticus</name>
    <dbReference type="NCBI Taxonomy" id="66863"/>
    <lineage>
        <taxon>Bacteria</taxon>
        <taxon>Bacillati</taxon>
        <taxon>Bacillota</taxon>
        <taxon>Bacilli</taxon>
        <taxon>Bacillales</taxon>
        <taxon>Paenibacillaceae</taxon>
        <taxon>Aneurinibacillus group</taxon>
        <taxon>Ammoniphilus</taxon>
    </lineage>
</organism>
<protein>
    <recommendedName>
        <fullName evidence="4">DUF975 domain-containing protein</fullName>
    </recommendedName>
</protein>
<dbReference type="InterPro" id="IPR010380">
    <property type="entry name" value="DUF975"/>
</dbReference>
<dbReference type="RefSeq" id="WP_245983170.1">
    <property type="nucleotide sequence ID" value="NZ_MCHY01000001.1"/>
</dbReference>
<dbReference type="PANTHER" id="PTHR40076:SF1">
    <property type="entry name" value="MEMBRANE PROTEIN"/>
    <property type="match status" value="1"/>
</dbReference>
<feature type="transmembrane region" description="Helical" evidence="1">
    <location>
        <begin position="109"/>
        <end position="135"/>
    </location>
</feature>
<dbReference type="AlphaFoldDB" id="A0A419SRD5"/>
<keyword evidence="1" id="KW-1133">Transmembrane helix</keyword>
<feature type="transmembrane region" description="Helical" evidence="1">
    <location>
        <begin position="174"/>
        <end position="199"/>
    </location>
</feature>
<accession>A0A419SRD5</accession>
<evidence type="ECO:0000256" key="1">
    <source>
        <dbReference type="SAM" id="Phobius"/>
    </source>
</evidence>
<dbReference type="EMBL" id="MCHY01000001">
    <property type="protein sequence ID" value="RKD27080.1"/>
    <property type="molecule type" value="Genomic_DNA"/>
</dbReference>
<feature type="transmembrane region" description="Helical" evidence="1">
    <location>
        <begin position="64"/>
        <end position="88"/>
    </location>
</feature>
<keyword evidence="3" id="KW-1185">Reference proteome</keyword>
<gene>
    <name evidence="2" type="ORF">BEP19_00460</name>
</gene>
<dbReference type="Proteomes" id="UP000284219">
    <property type="component" value="Unassembled WGS sequence"/>
</dbReference>
<comment type="caution">
    <text evidence="2">The sequence shown here is derived from an EMBL/GenBank/DDBJ whole genome shotgun (WGS) entry which is preliminary data.</text>
</comment>
<evidence type="ECO:0000313" key="3">
    <source>
        <dbReference type="Proteomes" id="UP000284219"/>
    </source>
</evidence>
<name>A0A419SRD5_9BACL</name>
<evidence type="ECO:0008006" key="4">
    <source>
        <dbReference type="Google" id="ProtNLM"/>
    </source>
</evidence>
<dbReference type="Pfam" id="PF06161">
    <property type="entry name" value="DUF975"/>
    <property type="match status" value="1"/>
</dbReference>
<feature type="transmembrane region" description="Helical" evidence="1">
    <location>
        <begin position="20"/>
        <end position="44"/>
    </location>
</feature>
<reference evidence="2 3" key="1">
    <citation type="submission" date="2016-08" db="EMBL/GenBank/DDBJ databases">
        <title>Novel Firmicute Genomes.</title>
        <authorList>
            <person name="Poppleton D.I."/>
            <person name="Gribaldo S."/>
        </authorList>
    </citation>
    <scope>NUCLEOTIDE SEQUENCE [LARGE SCALE GENOMIC DNA]</scope>
    <source>
        <strain evidence="2 3">RAOx-1</strain>
    </source>
</reference>
<sequence length="228" mass="26126">MNLRISEIKSESKSSLKGNWGLVVLLTFILFLLNFVIPTIIEVFMSGGVIEWLDQEERSIGVDVVSIIISIALIPFDIGVSWFFLSLIRKKDPRISDVFSIYKDGKTSFKMIGASILQVIYLFLWSLLLIVPGIIKGLAYSQTFFILRDHPDYKVTEAITESRKMMNGYKWKYFLLWLSFVGWGILCLFTLGIGFLWLIPYISASVAIFYNQIASNWDNDIGDNETNY</sequence>
<evidence type="ECO:0000313" key="2">
    <source>
        <dbReference type="EMBL" id="RKD27080.1"/>
    </source>
</evidence>